<evidence type="ECO:0000313" key="4">
    <source>
        <dbReference type="Proteomes" id="UP000594262"/>
    </source>
</evidence>
<dbReference type="AlphaFoldDB" id="A0A7M5WQ84"/>
<name>A0A7M5WQ84_9CNID</name>
<evidence type="ECO:0000256" key="1">
    <source>
        <dbReference type="SAM" id="MobiDB-lite"/>
    </source>
</evidence>
<evidence type="ECO:0000256" key="2">
    <source>
        <dbReference type="SAM" id="SignalP"/>
    </source>
</evidence>
<keyword evidence="4" id="KW-1185">Reference proteome</keyword>
<evidence type="ECO:0000313" key="3">
    <source>
        <dbReference type="EnsemblMetazoa" id="CLYHEMP000905.1"/>
    </source>
</evidence>
<accession>A0A7M5WQ84</accession>
<feature type="region of interest" description="Disordered" evidence="1">
    <location>
        <begin position="123"/>
        <end position="159"/>
    </location>
</feature>
<keyword evidence="2" id="KW-0732">Signal</keyword>
<reference evidence="3" key="1">
    <citation type="submission" date="2021-01" db="UniProtKB">
        <authorList>
            <consortium name="EnsemblMetazoa"/>
        </authorList>
    </citation>
    <scope>IDENTIFICATION</scope>
</reference>
<proteinExistence type="predicted"/>
<dbReference type="EnsemblMetazoa" id="CLYHEMT000905.1">
    <property type="protein sequence ID" value="CLYHEMP000905.1"/>
    <property type="gene ID" value="CLYHEMG000905"/>
</dbReference>
<sequence length="176" mass="20454">MCSSLQYMLVIILCHQELVTSRIYTTTNQQRQERRKEYHPSPKFNRPPTTILHIRRALDPRVPIIDINKPGPKRSLSQPLSNFLKRLWESRESLFARKGSQNRKRYLVGDLWASPVATRTLKRDWMPEKDESKQTSNQQKGNGRGVWGKKRGALKTQSNAGEVKKDMLLMLIKGLE</sequence>
<evidence type="ECO:0008006" key="5">
    <source>
        <dbReference type="Google" id="ProtNLM"/>
    </source>
</evidence>
<feature type="compositionally biased region" description="Basic and acidic residues" evidence="1">
    <location>
        <begin position="123"/>
        <end position="133"/>
    </location>
</feature>
<protein>
    <recommendedName>
        <fullName evidence="5">Cnidarian restricted protein</fullName>
    </recommendedName>
</protein>
<feature type="chain" id="PRO_5029720945" description="Cnidarian restricted protein" evidence="2">
    <location>
        <begin position="22"/>
        <end position="176"/>
    </location>
</feature>
<organism evidence="3 4">
    <name type="scientific">Clytia hemisphaerica</name>
    <dbReference type="NCBI Taxonomy" id="252671"/>
    <lineage>
        <taxon>Eukaryota</taxon>
        <taxon>Metazoa</taxon>
        <taxon>Cnidaria</taxon>
        <taxon>Hydrozoa</taxon>
        <taxon>Hydroidolina</taxon>
        <taxon>Leptothecata</taxon>
        <taxon>Obeliida</taxon>
        <taxon>Clytiidae</taxon>
        <taxon>Clytia</taxon>
    </lineage>
</organism>
<dbReference type="Proteomes" id="UP000594262">
    <property type="component" value="Unplaced"/>
</dbReference>
<feature type="signal peptide" evidence="2">
    <location>
        <begin position="1"/>
        <end position="21"/>
    </location>
</feature>